<evidence type="ECO:0000259" key="8">
    <source>
        <dbReference type="PROSITE" id="PS50109"/>
    </source>
</evidence>
<feature type="coiled-coil region" evidence="7">
    <location>
        <begin position="151"/>
        <end position="184"/>
    </location>
</feature>
<dbReference type="InterPro" id="IPR050736">
    <property type="entry name" value="Sensor_HK_Regulatory"/>
</dbReference>
<dbReference type="CDD" id="cd00082">
    <property type="entry name" value="HisKA"/>
    <property type="match status" value="1"/>
</dbReference>
<evidence type="ECO:0000256" key="4">
    <source>
        <dbReference type="ARBA" id="ARBA00022679"/>
    </source>
</evidence>
<dbReference type="InterPro" id="IPR036097">
    <property type="entry name" value="HisK_dim/P_sf"/>
</dbReference>
<evidence type="ECO:0000259" key="9">
    <source>
        <dbReference type="PROSITE" id="PS50112"/>
    </source>
</evidence>
<dbReference type="EC" id="2.7.13.3" evidence="2"/>
<gene>
    <name evidence="10" type="ORF">IPP15_20535</name>
</gene>
<keyword evidence="6" id="KW-0902">Two-component regulatory system</keyword>
<protein>
    <recommendedName>
        <fullName evidence="2">histidine kinase</fullName>
        <ecNumber evidence="2">2.7.13.3</ecNumber>
    </recommendedName>
</protein>
<sequence>MPLTVGEERRSSNHFKVLFDFAPMGILMTNSLGDIIAINPFALKEFGYKEDEIIHQKIEALIPSRLHSQHNNYRELYFKDPHIRTIGITEDLCGLRKDGSEFPVEISLGYYADKGEKYIIAFICNISERKKSRRDIKGLHDNLEATVTHRTELLTNTMRELNINKEELSRALEKEKELNELKSRFVSMASHEFRTPLSTVLSSAYLIRQYDTAEGQIAREKHLFRIVSSVDMLTEILNDFLSLGKMEEGKIQIKLSEFNINEFITSIIKEIKGNLKLHQQIVFHHQGEDNMMMDASLFKHILMNLISNASKFSPDSGLIEINSHLDQATYVLSVKDSGMGISREDQKHLMERFYRGSNVAHIHGTGLGLHIISKYAELLNGVVTCTSELEKGSEFLVTFKLNKNEKGEDIID</sequence>
<dbReference type="InterPro" id="IPR036890">
    <property type="entry name" value="HATPase_C_sf"/>
</dbReference>
<name>A0A9D7XVI1_9BACT</name>
<dbReference type="InterPro" id="IPR003594">
    <property type="entry name" value="HATPase_dom"/>
</dbReference>
<dbReference type="AlphaFoldDB" id="A0A9D7XVI1"/>
<proteinExistence type="predicted"/>
<dbReference type="InterPro" id="IPR005467">
    <property type="entry name" value="His_kinase_dom"/>
</dbReference>
<dbReference type="SMART" id="SM00387">
    <property type="entry name" value="HATPase_c"/>
    <property type="match status" value="1"/>
</dbReference>
<dbReference type="Pfam" id="PF02518">
    <property type="entry name" value="HATPase_c"/>
    <property type="match status" value="1"/>
</dbReference>
<dbReference type="Gene3D" id="3.30.450.20">
    <property type="entry name" value="PAS domain"/>
    <property type="match status" value="1"/>
</dbReference>
<dbReference type="InterPro" id="IPR004358">
    <property type="entry name" value="Sig_transdc_His_kin-like_C"/>
</dbReference>
<accession>A0A9D7XVI1</accession>
<dbReference type="NCBIfam" id="TIGR00229">
    <property type="entry name" value="sensory_box"/>
    <property type="match status" value="1"/>
</dbReference>
<evidence type="ECO:0000313" key="11">
    <source>
        <dbReference type="Proteomes" id="UP000808337"/>
    </source>
</evidence>
<dbReference type="CDD" id="cd00130">
    <property type="entry name" value="PAS"/>
    <property type="match status" value="1"/>
</dbReference>
<dbReference type="Proteomes" id="UP000808337">
    <property type="component" value="Unassembled WGS sequence"/>
</dbReference>
<evidence type="ECO:0000256" key="5">
    <source>
        <dbReference type="ARBA" id="ARBA00022777"/>
    </source>
</evidence>
<evidence type="ECO:0000256" key="1">
    <source>
        <dbReference type="ARBA" id="ARBA00000085"/>
    </source>
</evidence>
<comment type="catalytic activity">
    <reaction evidence="1">
        <text>ATP + protein L-histidine = ADP + protein N-phospho-L-histidine.</text>
        <dbReference type="EC" id="2.7.13.3"/>
    </reaction>
</comment>
<dbReference type="GO" id="GO:0000155">
    <property type="term" value="F:phosphorelay sensor kinase activity"/>
    <property type="evidence" value="ECO:0007669"/>
    <property type="project" value="InterPro"/>
</dbReference>
<evidence type="ECO:0000256" key="2">
    <source>
        <dbReference type="ARBA" id="ARBA00012438"/>
    </source>
</evidence>
<comment type="caution">
    <text evidence="10">The sequence shown here is derived from an EMBL/GenBank/DDBJ whole genome shotgun (WGS) entry which is preliminary data.</text>
</comment>
<dbReference type="Pfam" id="PF00512">
    <property type="entry name" value="HisKA"/>
    <property type="match status" value="1"/>
</dbReference>
<dbReference type="SUPFAM" id="SSF55874">
    <property type="entry name" value="ATPase domain of HSP90 chaperone/DNA topoisomerase II/histidine kinase"/>
    <property type="match status" value="1"/>
</dbReference>
<feature type="domain" description="Histidine kinase" evidence="8">
    <location>
        <begin position="188"/>
        <end position="403"/>
    </location>
</feature>
<dbReference type="SMART" id="SM00388">
    <property type="entry name" value="HisKA"/>
    <property type="match status" value="1"/>
</dbReference>
<evidence type="ECO:0000313" key="10">
    <source>
        <dbReference type="EMBL" id="MBK9984717.1"/>
    </source>
</evidence>
<dbReference type="SUPFAM" id="SSF47384">
    <property type="entry name" value="Homodimeric domain of signal transducing histidine kinase"/>
    <property type="match status" value="1"/>
</dbReference>
<dbReference type="PRINTS" id="PR00344">
    <property type="entry name" value="BCTRLSENSOR"/>
</dbReference>
<organism evidence="10 11">
    <name type="scientific">Candidatus Opimibacter skivensis</name>
    <dbReference type="NCBI Taxonomy" id="2982028"/>
    <lineage>
        <taxon>Bacteria</taxon>
        <taxon>Pseudomonadati</taxon>
        <taxon>Bacteroidota</taxon>
        <taxon>Saprospiria</taxon>
        <taxon>Saprospirales</taxon>
        <taxon>Saprospiraceae</taxon>
        <taxon>Candidatus Opimibacter</taxon>
    </lineage>
</organism>
<dbReference type="SUPFAM" id="SSF55785">
    <property type="entry name" value="PYP-like sensor domain (PAS domain)"/>
    <property type="match status" value="1"/>
</dbReference>
<dbReference type="PANTHER" id="PTHR43711">
    <property type="entry name" value="TWO-COMPONENT HISTIDINE KINASE"/>
    <property type="match status" value="1"/>
</dbReference>
<dbReference type="InterPro" id="IPR003661">
    <property type="entry name" value="HisK_dim/P_dom"/>
</dbReference>
<dbReference type="InterPro" id="IPR035965">
    <property type="entry name" value="PAS-like_dom_sf"/>
</dbReference>
<evidence type="ECO:0000256" key="7">
    <source>
        <dbReference type="SAM" id="Coils"/>
    </source>
</evidence>
<dbReference type="EMBL" id="JADKGY010000031">
    <property type="protein sequence ID" value="MBK9984717.1"/>
    <property type="molecule type" value="Genomic_DNA"/>
</dbReference>
<dbReference type="Pfam" id="PF13426">
    <property type="entry name" value="PAS_9"/>
    <property type="match status" value="1"/>
</dbReference>
<reference evidence="10 11" key="1">
    <citation type="submission" date="2020-10" db="EMBL/GenBank/DDBJ databases">
        <title>Connecting structure to function with the recovery of over 1000 high-quality activated sludge metagenome-assembled genomes encoding full-length rRNA genes using long-read sequencing.</title>
        <authorList>
            <person name="Singleton C.M."/>
            <person name="Petriglieri F."/>
            <person name="Kristensen J.M."/>
            <person name="Kirkegaard R.H."/>
            <person name="Michaelsen T.Y."/>
            <person name="Andersen M.H."/>
            <person name="Karst S.M."/>
            <person name="Dueholm M.S."/>
            <person name="Nielsen P.H."/>
            <person name="Albertsen M."/>
        </authorList>
    </citation>
    <scope>NUCLEOTIDE SEQUENCE [LARGE SCALE GENOMIC DNA]</scope>
    <source>
        <strain evidence="10">Ribe_18-Q3-R11-54_MAXAC.273</strain>
    </source>
</reference>
<dbReference type="Gene3D" id="3.30.565.10">
    <property type="entry name" value="Histidine kinase-like ATPase, C-terminal domain"/>
    <property type="match status" value="1"/>
</dbReference>
<keyword evidence="7" id="KW-0175">Coiled coil</keyword>
<evidence type="ECO:0000256" key="6">
    <source>
        <dbReference type="ARBA" id="ARBA00023012"/>
    </source>
</evidence>
<keyword evidence="5" id="KW-0418">Kinase</keyword>
<keyword evidence="4" id="KW-0808">Transferase</keyword>
<dbReference type="PROSITE" id="PS50112">
    <property type="entry name" value="PAS"/>
    <property type="match status" value="1"/>
</dbReference>
<dbReference type="InterPro" id="IPR000014">
    <property type="entry name" value="PAS"/>
</dbReference>
<dbReference type="CDD" id="cd00075">
    <property type="entry name" value="HATPase"/>
    <property type="match status" value="1"/>
</dbReference>
<dbReference type="Gene3D" id="1.10.287.130">
    <property type="match status" value="1"/>
</dbReference>
<feature type="domain" description="PAS" evidence="9">
    <location>
        <begin position="11"/>
        <end position="54"/>
    </location>
</feature>
<dbReference type="PANTHER" id="PTHR43711:SF26">
    <property type="entry name" value="SENSOR HISTIDINE KINASE RCSC"/>
    <property type="match status" value="1"/>
</dbReference>
<keyword evidence="3" id="KW-0597">Phosphoprotein</keyword>
<evidence type="ECO:0000256" key="3">
    <source>
        <dbReference type="ARBA" id="ARBA00022553"/>
    </source>
</evidence>
<dbReference type="PROSITE" id="PS50109">
    <property type="entry name" value="HIS_KIN"/>
    <property type="match status" value="1"/>
</dbReference>